<dbReference type="Proteomes" id="UP001501594">
    <property type="component" value="Unassembled WGS sequence"/>
</dbReference>
<dbReference type="PROSITE" id="PS51186">
    <property type="entry name" value="GNAT"/>
    <property type="match status" value="1"/>
</dbReference>
<dbReference type="InterPro" id="IPR050832">
    <property type="entry name" value="Bact_Acetyltransf"/>
</dbReference>
<comment type="caution">
    <text evidence="5">The sequence shown here is derived from an EMBL/GenBank/DDBJ whole genome shotgun (WGS) entry which is preliminary data.</text>
</comment>
<dbReference type="EMBL" id="BAABAU010000004">
    <property type="protein sequence ID" value="GAA4267213.1"/>
    <property type="molecule type" value="Genomic_DNA"/>
</dbReference>
<keyword evidence="1" id="KW-0808">Transferase</keyword>
<dbReference type="CDD" id="cd04301">
    <property type="entry name" value="NAT_SF"/>
    <property type="match status" value="1"/>
</dbReference>
<dbReference type="SUPFAM" id="SSF55729">
    <property type="entry name" value="Acyl-CoA N-acyltransferases (Nat)"/>
    <property type="match status" value="1"/>
</dbReference>
<gene>
    <name evidence="5" type="ORF">GCM10022256_28250</name>
</gene>
<evidence type="ECO:0000259" key="4">
    <source>
        <dbReference type="PROSITE" id="PS51186"/>
    </source>
</evidence>
<keyword evidence="6" id="KW-1185">Reference proteome</keyword>
<reference evidence="6" key="1">
    <citation type="journal article" date="2019" name="Int. J. Syst. Evol. Microbiol.">
        <title>The Global Catalogue of Microorganisms (GCM) 10K type strain sequencing project: providing services to taxonomists for standard genome sequencing and annotation.</title>
        <authorList>
            <consortium name="The Broad Institute Genomics Platform"/>
            <consortium name="The Broad Institute Genome Sequencing Center for Infectious Disease"/>
            <person name="Wu L."/>
            <person name="Ma J."/>
        </authorList>
    </citation>
    <scope>NUCLEOTIDE SEQUENCE [LARGE SCALE GENOMIC DNA]</scope>
    <source>
        <strain evidence="6">JCM 17442</strain>
    </source>
</reference>
<evidence type="ECO:0000313" key="6">
    <source>
        <dbReference type="Proteomes" id="UP001501594"/>
    </source>
</evidence>
<evidence type="ECO:0000256" key="2">
    <source>
        <dbReference type="ARBA" id="ARBA00023315"/>
    </source>
</evidence>
<proteinExistence type="predicted"/>
<evidence type="ECO:0000256" key="1">
    <source>
        <dbReference type="ARBA" id="ARBA00022679"/>
    </source>
</evidence>
<feature type="domain" description="N-acetyltransferase" evidence="4">
    <location>
        <begin position="30"/>
        <end position="185"/>
    </location>
</feature>
<dbReference type="InterPro" id="IPR000182">
    <property type="entry name" value="GNAT_dom"/>
</dbReference>
<dbReference type="PANTHER" id="PTHR43877">
    <property type="entry name" value="AMINOALKYLPHOSPHONATE N-ACETYLTRANSFERASE-RELATED-RELATED"/>
    <property type="match status" value="1"/>
</dbReference>
<protein>
    <submittedName>
        <fullName evidence="5">GNAT family N-acetyltransferase</fullName>
    </submittedName>
</protein>
<accession>A0ABP8E4Q6</accession>
<dbReference type="InterPro" id="IPR016181">
    <property type="entry name" value="Acyl_CoA_acyltransferase"/>
</dbReference>
<keyword evidence="2" id="KW-0012">Acyltransferase</keyword>
<name>A0ABP8E4Q6_9MICO</name>
<dbReference type="Pfam" id="PF00583">
    <property type="entry name" value="Acetyltransf_1"/>
    <property type="match status" value="1"/>
</dbReference>
<organism evidence="5 6">
    <name type="scientific">Frondihabitans peucedani</name>
    <dbReference type="NCBI Taxonomy" id="598626"/>
    <lineage>
        <taxon>Bacteria</taxon>
        <taxon>Bacillati</taxon>
        <taxon>Actinomycetota</taxon>
        <taxon>Actinomycetes</taxon>
        <taxon>Micrococcales</taxon>
        <taxon>Microbacteriaceae</taxon>
        <taxon>Frondihabitans</taxon>
    </lineage>
</organism>
<evidence type="ECO:0000256" key="3">
    <source>
        <dbReference type="SAM" id="MobiDB-lite"/>
    </source>
</evidence>
<dbReference type="PANTHER" id="PTHR43877:SF2">
    <property type="entry name" value="AMINOALKYLPHOSPHONATE N-ACETYLTRANSFERASE-RELATED"/>
    <property type="match status" value="1"/>
</dbReference>
<sequence length="185" mass="20386">MTPVGGPTYRRRMSVTGSSATGESLTQPRFTWSSPDSALAAPLVADLARDYDERYGLNDGIPSSVELSRYPAGLFSPAEGGAFLLLERDGQVLAGGAFLRVDDETAEMKRVWTHPDHRRQGHGRLVMAELEAEAQRRGYRRVVLTTGARQPEAVGLYLALGYRPLFDLAGDLEEISYLRFEKPLS</sequence>
<dbReference type="Gene3D" id="3.40.630.30">
    <property type="match status" value="1"/>
</dbReference>
<feature type="region of interest" description="Disordered" evidence="3">
    <location>
        <begin position="1"/>
        <end position="30"/>
    </location>
</feature>
<evidence type="ECO:0000313" key="5">
    <source>
        <dbReference type="EMBL" id="GAA4267213.1"/>
    </source>
</evidence>
<feature type="compositionally biased region" description="Polar residues" evidence="3">
    <location>
        <begin position="15"/>
        <end position="30"/>
    </location>
</feature>